<evidence type="ECO:0000313" key="2">
    <source>
        <dbReference type="EMBL" id="RYC70885.1"/>
    </source>
</evidence>
<gene>
    <name evidence="2" type="ORF">EQG79_01660</name>
</gene>
<feature type="coiled-coil region" evidence="1">
    <location>
        <begin position="188"/>
        <end position="254"/>
    </location>
</feature>
<dbReference type="AlphaFoldDB" id="A0A4Q2USX0"/>
<reference evidence="2 3" key="1">
    <citation type="submission" date="2019-01" db="EMBL/GenBank/DDBJ databases">
        <title>Spirosoma flava sp. nov., a propanil-degrading bacterium isolated from herbicide-contaminated soil.</title>
        <authorList>
            <person name="Zhang L."/>
            <person name="Jiang J.-D."/>
        </authorList>
    </citation>
    <scope>NUCLEOTIDE SEQUENCE [LARGE SCALE GENOMIC DNA]</scope>
    <source>
        <strain evidence="2 3">TY50</strain>
    </source>
</reference>
<evidence type="ECO:0000256" key="1">
    <source>
        <dbReference type="SAM" id="Coils"/>
    </source>
</evidence>
<dbReference type="RefSeq" id="WP_129599451.1">
    <property type="nucleotide sequence ID" value="NZ_SBLB01000001.1"/>
</dbReference>
<evidence type="ECO:0008006" key="4">
    <source>
        <dbReference type="Google" id="ProtNLM"/>
    </source>
</evidence>
<protein>
    <recommendedName>
        <fullName evidence="4">DUF1351 domain-containing protein</fullName>
    </recommendedName>
</protein>
<organism evidence="2 3">
    <name type="scientific">Spirosoma sordidisoli</name>
    <dbReference type="NCBI Taxonomy" id="2502893"/>
    <lineage>
        <taxon>Bacteria</taxon>
        <taxon>Pseudomonadati</taxon>
        <taxon>Bacteroidota</taxon>
        <taxon>Cytophagia</taxon>
        <taxon>Cytophagales</taxon>
        <taxon>Cytophagaceae</taxon>
        <taxon>Spirosoma</taxon>
    </lineage>
</organism>
<evidence type="ECO:0000313" key="3">
    <source>
        <dbReference type="Proteomes" id="UP000290407"/>
    </source>
</evidence>
<accession>A0A4Q2USX0</accession>
<name>A0A4Q2USX0_9BACT</name>
<keyword evidence="3" id="KW-1185">Reference proteome</keyword>
<keyword evidence="1" id="KW-0175">Coiled coil</keyword>
<feature type="coiled-coil region" evidence="1">
    <location>
        <begin position="304"/>
        <end position="342"/>
    </location>
</feature>
<sequence length="396" mass="46703">MNIDIAQDEQVHDAVPMFKTPLSQPISFEVAKADIDHMRAEAAGLQIAGPDDKAGFKTVYDLRQVIKRQRVAVKKRQDELKRPHIDYNREVDQLAKELTEPMEEIENGLALKEKAYNDERERIAREKALFLQKRTEGRINQLRAIGYEWNPSTESYSRFYYVDDEEKTDVINFDDIKEMEDEEYAPILTDAQAIHEAEQARLAEEKRRYKEEQERIKAEQQAEADKLAEERRKIVEQQEELKRQQDELNNTIRLNRGKRLIEAGYTESSGNYFHPNHNVRYDSLLSFTDEQFDALIQQAVDYDRRFEERKRQAQIEEAERIKAEQKAEKEKLRANRERQKLLAPDKKTVKDFFKKLKSHPFPFLPDLQPETVALLGEFNESLAQLINQYQTKLDEL</sequence>
<proteinExistence type="predicted"/>
<comment type="caution">
    <text evidence="2">The sequence shown here is derived from an EMBL/GenBank/DDBJ whole genome shotgun (WGS) entry which is preliminary data.</text>
</comment>
<dbReference type="EMBL" id="SBLB01000001">
    <property type="protein sequence ID" value="RYC70885.1"/>
    <property type="molecule type" value="Genomic_DNA"/>
</dbReference>
<dbReference type="Proteomes" id="UP000290407">
    <property type="component" value="Unassembled WGS sequence"/>
</dbReference>